<feature type="region of interest" description="Disordered" evidence="1">
    <location>
        <begin position="387"/>
        <end position="424"/>
    </location>
</feature>
<dbReference type="GO" id="GO:0043139">
    <property type="term" value="F:5'-3' DNA helicase activity"/>
    <property type="evidence" value="ECO:0007669"/>
    <property type="project" value="InterPro"/>
</dbReference>
<dbReference type="KEGG" id="tad:TRIADDRAFT_18685"/>
<dbReference type="PANTHER" id="PTHR12873:SF0">
    <property type="entry name" value="TWINKLE MTDNA HELICASE"/>
    <property type="match status" value="1"/>
</dbReference>
<evidence type="ECO:0000313" key="4">
    <source>
        <dbReference type="Proteomes" id="UP000009022"/>
    </source>
</evidence>
<feature type="compositionally biased region" description="Basic and acidic residues" evidence="1">
    <location>
        <begin position="408"/>
        <end position="418"/>
    </location>
</feature>
<dbReference type="EMBL" id="DS985241">
    <property type="protein sequence ID" value="EDV29509.1"/>
    <property type="molecule type" value="Genomic_DNA"/>
</dbReference>
<dbReference type="RefSeq" id="XP_002108711.1">
    <property type="nucleotide sequence ID" value="XM_002108675.1"/>
</dbReference>
<feature type="domain" description="SF4 helicase" evidence="2">
    <location>
        <begin position="127"/>
        <end position="376"/>
    </location>
</feature>
<dbReference type="SMART" id="SM00382">
    <property type="entry name" value="AAA"/>
    <property type="match status" value="1"/>
</dbReference>
<dbReference type="GO" id="GO:0005524">
    <property type="term" value="F:ATP binding"/>
    <property type="evidence" value="ECO:0007669"/>
    <property type="project" value="InterPro"/>
</dbReference>
<proteinExistence type="predicted"/>
<reference evidence="3 4" key="1">
    <citation type="journal article" date="2008" name="Nature">
        <title>The Trichoplax genome and the nature of placozoans.</title>
        <authorList>
            <person name="Srivastava M."/>
            <person name="Begovic E."/>
            <person name="Chapman J."/>
            <person name="Putnam N.H."/>
            <person name="Hellsten U."/>
            <person name="Kawashima T."/>
            <person name="Kuo A."/>
            <person name="Mitros T."/>
            <person name="Salamov A."/>
            <person name="Carpenter M.L."/>
            <person name="Signorovitch A.Y."/>
            <person name="Moreno M.A."/>
            <person name="Kamm K."/>
            <person name="Grimwood J."/>
            <person name="Schmutz J."/>
            <person name="Shapiro H."/>
            <person name="Grigoriev I.V."/>
            <person name="Buss L.W."/>
            <person name="Schierwater B."/>
            <person name="Dellaporta S.L."/>
            <person name="Rokhsar D.S."/>
        </authorList>
    </citation>
    <scope>NUCLEOTIDE SEQUENCE [LARGE SCALE GENOMIC DNA]</scope>
    <source>
        <strain evidence="3 4">Grell-BS-1999</strain>
    </source>
</reference>
<dbReference type="HOGENOM" id="CLU_012336_1_1_1"/>
<accession>B3RLA4</accession>
<dbReference type="InterPro" id="IPR003593">
    <property type="entry name" value="AAA+_ATPase"/>
</dbReference>
<name>B3RLA4_TRIAD</name>
<dbReference type="STRING" id="10228.B3RLA4"/>
<dbReference type="GeneID" id="6749150"/>
<evidence type="ECO:0000256" key="1">
    <source>
        <dbReference type="SAM" id="MobiDB-lite"/>
    </source>
</evidence>
<evidence type="ECO:0000313" key="3">
    <source>
        <dbReference type="EMBL" id="EDV29509.1"/>
    </source>
</evidence>
<dbReference type="eggNOG" id="KOG2373">
    <property type="taxonomic scope" value="Eukaryota"/>
</dbReference>
<dbReference type="GO" id="GO:0003697">
    <property type="term" value="F:single-stranded DNA binding"/>
    <property type="evidence" value="ECO:0007669"/>
    <property type="project" value="InterPro"/>
</dbReference>
<protein>
    <recommendedName>
        <fullName evidence="2">SF4 helicase domain-containing protein</fullName>
    </recommendedName>
</protein>
<dbReference type="GO" id="GO:0006260">
    <property type="term" value="P:DNA replication"/>
    <property type="evidence" value="ECO:0007669"/>
    <property type="project" value="InterPro"/>
</dbReference>
<dbReference type="CDD" id="cd01029">
    <property type="entry name" value="TOPRIM_primases"/>
    <property type="match status" value="1"/>
</dbReference>
<dbReference type="InterPro" id="IPR027032">
    <property type="entry name" value="Twinkle-like"/>
</dbReference>
<dbReference type="InterPro" id="IPR034154">
    <property type="entry name" value="TOPRIM_DnaG/twinkle"/>
</dbReference>
<dbReference type="Pfam" id="PF13481">
    <property type="entry name" value="AAA_25"/>
    <property type="match status" value="1"/>
</dbReference>
<dbReference type="AlphaFoldDB" id="B3RLA4"/>
<dbReference type="OrthoDB" id="275278at2759"/>
<dbReference type="InterPro" id="IPR007694">
    <property type="entry name" value="DNA_helicase_DnaB-like_C"/>
</dbReference>
<dbReference type="PhylomeDB" id="B3RLA4"/>
<organism evidence="3 4">
    <name type="scientific">Trichoplax adhaerens</name>
    <name type="common">Trichoplax reptans</name>
    <dbReference type="NCBI Taxonomy" id="10228"/>
    <lineage>
        <taxon>Eukaryota</taxon>
        <taxon>Metazoa</taxon>
        <taxon>Placozoa</taxon>
        <taxon>Uniplacotomia</taxon>
        <taxon>Trichoplacea</taxon>
        <taxon>Trichoplacidae</taxon>
        <taxon>Trichoplax</taxon>
    </lineage>
</organism>
<dbReference type="PROSITE" id="PS51199">
    <property type="entry name" value="SF4_HELICASE"/>
    <property type="match status" value="1"/>
</dbReference>
<sequence length="438" mass="49687">VVLTANEFDAMAINQGTGVPAVSLPNGNVLLPVDLVPLFEQFKRITIWLGNSVKDKRMELQFANKLQRERCYFLPSTLKGEFPTALEALNRGVDLKKVLNSAHVVAHNRIVTFTDLRQDVYNEFANREQIIGVPWQRHPELTKILKGHRRGEMTIFTGPTGSGKTTFISEISIDLCNQGVNTLFGSFEIRNVRIMKTMMRQFSGINFEEKNKLGKFEKYATQFEKLPLYFMHFYGSQDIKRVIQTMEHAAYIFDIEHIIVDNLQFLLNVDTRDDFAFRQQNLALSLFRRFASEKNVHVTLVVHPRKENDDTDLQMASIGGSAKASQEADNVMILQNIRYKGKSIQVLKNRFDGDLGSYKIMFSKENLCMGSRSKNFTAKALDAAIASEEMSTPDAKKSSKKTTTTETGEEKSLQDAKKPTRKVVKGVQVKKLKLTGKN</sequence>
<dbReference type="FunCoup" id="B3RLA4">
    <property type="interactions" value="1183"/>
</dbReference>
<dbReference type="InParanoid" id="B3RLA4"/>
<dbReference type="CDD" id="cd01122">
    <property type="entry name" value="Twinkle_C"/>
    <property type="match status" value="1"/>
</dbReference>
<dbReference type="OMA" id="MMADEKS"/>
<dbReference type="PANTHER" id="PTHR12873">
    <property type="entry name" value="T7-LIKE MITOCHONDRIAL DNA HELICASE"/>
    <property type="match status" value="1"/>
</dbReference>
<dbReference type="CTD" id="6749150"/>
<dbReference type="SUPFAM" id="SSF52540">
    <property type="entry name" value="P-loop containing nucleoside triphosphate hydrolases"/>
    <property type="match status" value="1"/>
</dbReference>
<dbReference type="Gene3D" id="3.40.50.300">
    <property type="entry name" value="P-loop containing nucleotide triphosphate hydrolases"/>
    <property type="match status" value="1"/>
</dbReference>
<evidence type="ECO:0000259" key="2">
    <source>
        <dbReference type="PROSITE" id="PS51199"/>
    </source>
</evidence>
<gene>
    <name evidence="3" type="ORF">TRIADDRAFT_18685</name>
</gene>
<feature type="non-terminal residue" evidence="3">
    <location>
        <position position="1"/>
    </location>
</feature>
<keyword evidence="4" id="KW-1185">Reference proteome</keyword>
<dbReference type="InterPro" id="IPR027417">
    <property type="entry name" value="P-loop_NTPase"/>
</dbReference>
<dbReference type="Proteomes" id="UP000009022">
    <property type="component" value="Unassembled WGS sequence"/>
</dbReference>